<organism evidence="3 4">
    <name type="scientific">Aphidius gifuensis</name>
    <name type="common">Parasitoid wasp</name>
    <dbReference type="NCBI Taxonomy" id="684658"/>
    <lineage>
        <taxon>Eukaryota</taxon>
        <taxon>Metazoa</taxon>
        <taxon>Ecdysozoa</taxon>
        <taxon>Arthropoda</taxon>
        <taxon>Hexapoda</taxon>
        <taxon>Insecta</taxon>
        <taxon>Pterygota</taxon>
        <taxon>Neoptera</taxon>
        <taxon>Endopterygota</taxon>
        <taxon>Hymenoptera</taxon>
        <taxon>Apocrita</taxon>
        <taxon>Ichneumonoidea</taxon>
        <taxon>Braconidae</taxon>
        <taxon>Aphidiinae</taxon>
        <taxon>Aphidius</taxon>
    </lineage>
</organism>
<dbReference type="Pfam" id="PF03455">
    <property type="entry name" value="dDENN"/>
    <property type="match status" value="1"/>
</dbReference>
<dbReference type="InterPro" id="IPR005112">
    <property type="entry name" value="dDENN_dom"/>
</dbReference>
<keyword evidence="4" id="KW-1185">Reference proteome</keyword>
<dbReference type="Pfam" id="PF02141">
    <property type="entry name" value="DENN"/>
    <property type="match status" value="1"/>
</dbReference>
<dbReference type="SMART" id="SM00801">
    <property type="entry name" value="dDENN"/>
    <property type="match status" value="1"/>
</dbReference>
<evidence type="ECO:0000313" key="4">
    <source>
        <dbReference type="Proteomes" id="UP000639338"/>
    </source>
</evidence>
<feature type="compositionally biased region" description="Low complexity" evidence="1">
    <location>
        <begin position="685"/>
        <end position="704"/>
    </location>
</feature>
<evidence type="ECO:0000256" key="1">
    <source>
        <dbReference type="SAM" id="MobiDB-lite"/>
    </source>
</evidence>
<feature type="region of interest" description="Disordered" evidence="1">
    <location>
        <begin position="685"/>
        <end position="706"/>
    </location>
</feature>
<dbReference type="AlphaFoldDB" id="A0A834XZ47"/>
<sequence length="1226" mass="141258">MSDKPNENGTKIDIIKQKFERKISRDSNNNDDDNIDDDDEQKEQLRRSLSASPVKRNLKLNVTRQFSSPASKNIKRTPAFRGDKLIRTKNLNSPIKEKITSIVDHNVKIFEEKPEYGKIGNVKKKNTIDEDIKNNNLRLLTNNKKKFNESTVRTTVISRQKNISPMYTNLDDDFVPTILTTNDNENLMIDESNKLQMNDNEYMKIKNTKDDNNNEKLIDNIIKNYRIDNLNDLSEKKIENKDTRLELTDSLKAALKAPLPTGPAPKKPPRTFAHSPLTRKYQSNNYDDDNNQRSSWLHEEFNKKISIDVPDFSTRPNYHKNIKENNGYYIDASTSTDDKHDKKLITPNINDLKPNISSLNSIINKFPNDNNEKTSTSNKLRSTKDSRKMLEKLETVLFQHQQAIGSKVIIPSNNKIIEVETRKKSQCRSENDLEKRVGKIFFNHLSNTLEEQNKHVSLNKNHDLKIRKQSIFNCPYLNCASETVYEQPSFKNYLTDSRSISETSLSDSISNILSSNNDLYDELLSPASKRLSTELTTFSDVKRRQSDTKINDERVYAEPFTFDKNCGTDITSYSELSPEEHNYLSRTWRGGNKHEEQFDEINSLGQKNKELHYMCTPISSTVHKYNNNPPENIDKTSRDKISFQSYIEKTNSSNQPLLNGLDKIKAEDILNQAFGQFVMAGSETSVSTDSNASSDTDSLASTKSIGDESTSLIDKRRLFKSREMNKKLSKEEIHRSLTEKRKNYVRNVSMKYSETYVPSIRERKDQLFDVCLLVALNLSDKKPYIKDKYPINATAPSRIELFCFPDAQKWPSSDSTNSSQFYSLSLMDEKGNRRHGYCYRVRPEGGPIFPLAYCLVTKHRASGFYHKILLELESRHGLPNKERRYFMEKLYNSTIPKPGDNLKIIGDKLSRQTICNNNDRDEVDDVVDDINNNHDNNDNIECIIMRSSDPRLESRDMSSLFDTVSDKILIYLFGCLLLERRVILMSDNLSKLSSCIEALQSLLYPFNWPHTFIPVLPDTPELSPIIQAPLPFVIGILKKNSYLNSDVESIDDGIVVDLDTNKIICMVGDESSILPSKLQKGIKTALHWVKTKTKYGDGFRNFLVSEAFLRIFVETCAHLEGHLVAQQDGKVIFQKESFIKASNSKGIQYFLEWFVETTMFHEFVNDFIGWIEGSTVRENNDIKLFVQRIAEYQKKNDTNLQKKYSKKKKNFGDRLKDLTNFYTQMG</sequence>
<dbReference type="Proteomes" id="UP000639338">
    <property type="component" value="Unassembled WGS sequence"/>
</dbReference>
<feature type="compositionally biased region" description="Basic and acidic residues" evidence="1">
    <location>
        <begin position="13"/>
        <end position="25"/>
    </location>
</feature>
<dbReference type="InterPro" id="IPR051942">
    <property type="entry name" value="DENN_domain_containing_2"/>
</dbReference>
<dbReference type="Pfam" id="PF03456">
    <property type="entry name" value="uDENN"/>
    <property type="match status" value="1"/>
</dbReference>
<dbReference type="Gene3D" id="3.40.50.11500">
    <property type="match status" value="1"/>
</dbReference>
<comment type="caution">
    <text evidence="3">The sequence shown here is derived from an EMBL/GenBank/DDBJ whole genome shotgun (WGS) entry which is preliminary data.</text>
</comment>
<accession>A0A834XZ47</accession>
<dbReference type="SMART" id="SM00799">
    <property type="entry name" value="DENN"/>
    <property type="match status" value="1"/>
</dbReference>
<feature type="domain" description="UDENN" evidence="2">
    <location>
        <begin position="768"/>
        <end position="1177"/>
    </location>
</feature>
<proteinExistence type="predicted"/>
<dbReference type="InterPro" id="IPR037516">
    <property type="entry name" value="Tripartite_DENN"/>
</dbReference>
<dbReference type="InterPro" id="IPR001194">
    <property type="entry name" value="cDENN_dom"/>
</dbReference>
<gene>
    <name evidence="3" type="ORF">HCN44_004464</name>
</gene>
<dbReference type="PROSITE" id="PS50211">
    <property type="entry name" value="DENN"/>
    <property type="match status" value="1"/>
</dbReference>
<dbReference type="PANTHER" id="PTHR15288:SF0">
    <property type="entry name" value="UDENN DOMAIN-CONTAINING PROTEIN"/>
    <property type="match status" value="1"/>
</dbReference>
<evidence type="ECO:0000259" key="2">
    <source>
        <dbReference type="PROSITE" id="PS50211"/>
    </source>
</evidence>
<dbReference type="OrthoDB" id="10266080at2759"/>
<dbReference type="PANTHER" id="PTHR15288">
    <property type="entry name" value="DENN DOMAIN-CONTAINING PROTEIN 2"/>
    <property type="match status" value="1"/>
</dbReference>
<dbReference type="EMBL" id="JACMRX010000002">
    <property type="protein sequence ID" value="KAF7994992.1"/>
    <property type="molecule type" value="Genomic_DNA"/>
</dbReference>
<feature type="region of interest" description="Disordered" evidence="1">
    <location>
        <begin position="1"/>
        <end position="53"/>
    </location>
</feature>
<evidence type="ECO:0000313" key="3">
    <source>
        <dbReference type="EMBL" id="KAF7994992.1"/>
    </source>
</evidence>
<dbReference type="Gene3D" id="3.30.450.200">
    <property type="match status" value="1"/>
</dbReference>
<dbReference type="SMART" id="SM00800">
    <property type="entry name" value="uDENN"/>
    <property type="match status" value="1"/>
</dbReference>
<dbReference type="InterPro" id="IPR043153">
    <property type="entry name" value="DENN_C"/>
</dbReference>
<protein>
    <recommendedName>
        <fullName evidence="2">UDENN domain-containing protein</fullName>
    </recommendedName>
</protein>
<name>A0A834XZ47_APHGI</name>
<dbReference type="FunFam" id="3.40.50.11500:FF:000004">
    <property type="entry name" value="DENN domain-containing protein 2C isoform X1"/>
    <property type="match status" value="1"/>
</dbReference>
<dbReference type="InterPro" id="IPR005113">
    <property type="entry name" value="uDENN_dom"/>
</dbReference>
<reference evidence="3 4" key="1">
    <citation type="submission" date="2020-08" db="EMBL/GenBank/DDBJ databases">
        <title>Aphidius gifuensis genome sequencing and assembly.</title>
        <authorList>
            <person name="Du Z."/>
        </authorList>
    </citation>
    <scope>NUCLEOTIDE SEQUENCE [LARGE SCALE GENOMIC DNA]</scope>
    <source>
        <strain evidence="3">YNYX2018</strain>
        <tissue evidence="3">Adults</tissue>
    </source>
</reference>
<feature type="compositionally biased region" description="Acidic residues" evidence="1">
    <location>
        <begin position="29"/>
        <end position="41"/>
    </location>
</feature>